<name>A0ABT1TTS8_9GAMM</name>
<accession>A0ABT1TTS8</accession>
<proteinExistence type="predicted"/>
<dbReference type="RefSeq" id="WP_256606962.1">
    <property type="nucleotide sequence ID" value="NZ_JANIBL010000029.1"/>
</dbReference>
<protein>
    <recommendedName>
        <fullName evidence="3">Immunity protein 26 of polymorphic toxin system</fullName>
    </recommendedName>
</protein>
<keyword evidence="2" id="KW-1185">Reference proteome</keyword>
<organism evidence="1 2">
    <name type="scientific">Methylomonas rosea</name>
    <dbReference type="NCBI Taxonomy" id="2952227"/>
    <lineage>
        <taxon>Bacteria</taxon>
        <taxon>Pseudomonadati</taxon>
        <taxon>Pseudomonadota</taxon>
        <taxon>Gammaproteobacteria</taxon>
        <taxon>Methylococcales</taxon>
        <taxon>Methylococcaceae</taxon>
        <taxon>Methylomonas</taxon>
    </lineage>
</organism>
<evidence type="ECO:0008006" key="3">
    <source>
        <dbReference type="Google" id="ProtNLM"/>
    </source>
</evidence>
<sequence length="208" mass="24097">MSDQLIGGLKNVKPGDLFYIPAINKAEDYGFVIARYIELIPTNIGHLIEVFEKFYLVPPTDIENVDTSRRLFRPIMCSLRFAEIPRWKVLFSDTGYDRSESNYENITFAFHNDLWIGGKEKIKPAYSAQLKEFEDSTCWRMFHIIFRVNAHLAGIFGPDESYDYHRVPTSLRLDNAAAKEKVIALAEALDKKFKLWEKEAKTQLPRKA</sequence>
<reference evidence="1 2" key="1">
    <citation type="submission" date="2022-07" db="EMBL/GenBank/DDBJ databases">
        <title>Methylomonas rivi sp. nov., Methylomonas rosea sp. nov., Methylomonas aureus sp. nov. and Methylomonas subterranea sp. nov., four novel methanotrophs isolated from a freshwater creek and the deep terrestrial subsurface.</title>
        <authorList>
            <person name="Abin C."/>
            <person name="Sankaranarayanan K."/>
            <person name="Garner C."/>
            <person name="Sindelar R."/>
            <person name="Kotary K."/>
            <person name="Garner R."/>
            <person name="Barclay S."/>
            <person name="Lawson P."/>
            <person name="Krumholz L."/>
        </authorList>
    </citation>
    <scope>NUCLEOTIDE SEQUENCE [LARGE SCALE GENOMIC DNA]</scope>
    <source>
        <strain evidence="1 2">WSC-7</strain>
    </source>
</reference>
<comment type="caution">
    <text evidence="1">The sequence shown here is derived from an EMBL/GenBank/DDBJ whole genome shotgun (WGS) entry which is preliminary data.</text>
</comment>
<evidence type="ECO:0000313" key="2">
    <source>
        <dbReference type="Proteomes" id="UP001524570"/>
    </source>
</evidence>
<evidence type="ECO:0000313" key="1">
    <source>
        <dbReference type="EMBL" id="MCQ8117887.1"/>
    </source>
</evidence>
<dbReference type="EMBL" id="JANIBL010000029">
    <property type="protein sequence ID" value="MCQ8117887.1"/>
    <property type="molecule type" value="Genomic_DNA"/>
</dbReference>
<gene>
    <name evidence="1" type="ORF">NP589_10665</name>
</gene>
<dbReference type="Proteomes" id="UP001524570">
    <property type="component" value="Unassembled WGS sequence"/>
</dbReference>